<protein>
    <submittedName>
        <fullName evidence="1">Uncharacterized protein</fullName>
    </submittedName>
</protein>
<reference evidence="1" key="1">
    <citation type="submission" date="2014-11" db="EMBL/GenBank/DDBJ databases">
        <authorList>
            <person name="Amaro Gonzalez C."/>
        </authorList>
    </citation>
    <scope>NUCLEOTIDE SEQUENCE</scope>
</reference>
<name>A0A0E9SXG1_ANGAN</name>
<organism evidence="1">
    <name type="scientific">Anguilla anguilla</name>
    <name type="common">European freshwater eel</name>
    <name type="synonym">Muraena anguilla</name>
    <dbReference type="NCBI Taxonomy" id="7936"/>
    <lineage>
        <taxon>Eukaryota</taxon>
        <taxon>Metazoa</taxon>
        <taxon>Chordata</taxon>
        <taxon>Craniata</taxon>
        <taxon>Vertebrata</taxon>
        <taxon>Euteleostomi</taxon>
        <taxon>Actinopterygii</taxon>
        <taxon>Neopterygii</taxon>
        <taxon>Teleostei</taxon>
        <taxon>Anguilliformes</taxon>
        <taxon>Anguillidae</taxon>
        <taxon>Anguilla</taxon>
    </lineage>
</organism>
<dbReference type="AlphaFoldDB" id="A0A0E9SXG1"/>
<sequence>MARYIKTIRAARTKARLNGNYHVTTGQTEYEVRQWQWNLPFLA</sequence>
<reference evidence="1" key="2">
    <citation type="journal article" date="2015" name="Fish Shellfish Immunol.">
        <title>Early steps in the European eel (Anguilla anguilla)-Vibrio vulnificus interaction in the gills: Role of the RtxA13 toxin.</title>
        <authorList>
            <person name="Callol A."/>
            <person name="Pajuelo D."/>
            <person name="Ebbesson L."/>
            <person name="Teles M."/>
            <person name="MacKenzie S."/>
            <person name="Amaro C."/>
        </authorList>
    </citation>
    <scope>NUCLEOTIDE SEQUENCE</scope>
</reference>
<dbReference type="EMBL" id="GBXM01062635">
    <property type="protein sequence ID" value="JAH45942.1"/>
    <property type="molecule type" value="Transcribed_RNA"/>
</dbReference>
<evidence type="ECO:0000313" key="1">
    <source>
        <dbReference type="EMBL" id="JAH45942.1"/>
    </source>
</evidence>
<accession>A0A0E9SXG1</accession>
<proteinExistence type="predicted"/>